<dbReference type="Pfam" id="PF15409">
    <property type="entry name" value="PH_8"/>
    <property type="match status" value="1"/>
</dbReference>
<evidence type="ECO:0000256" key="1">
    <source>
        <dbReference type="ARBA" id="ARBA00008842"/>
    </source>
</evidence>
<dbReference type="PROSITE" id="PS50003">
    <property type="entry name" value="PH_DOMAIN"/>
    <property type="match status" value="1"/>
</dbReference>
<dbReference type="PANTHER" id="PTHR10972">
    <property type="entry name" value="OXYSTEROL-BINDING PROTEIN-RELATED"/>
    <property type="match status" value="1"/>
</dbReference>
<evidence type="ECO:0000259" key="6">
    <source>
        <dbReference type="PROSITE" id="PS50003"/>
    </source>
</evidence>
<evidence type="ECO:0000313" key="8">
    <source>
        <dbReference type="Proteomes" id="UP000663845"/>
    </source>
</evidence>
<dbReference type="FunFam" id="2.40.160.120:FF:000001">
    <property type="entry name" value="Oxysterol-binding protein"/>
    <property type="match status" value="1"/>
</dbReference>
<evidence type="ECO:0000256" key="5">
    <source>
        <dbReference type="SAM" id="MobiDB-lite"/>
    </source>
</evidence>
<dbReference type="Proteomes" id="UP000663845">
    <property type="component" value="Unassembled WGS sequence"/>
</dbReference>
<dbReference type="InterPro" id="IPR041680">
    <property type="entry name" value="PH_8"/>
</dbReference>
<keyword evidence="3" id="KW-0445">Lipid transport</keyword>
<dbReference type="SUPFAM" id="SSF50729">
    <property type="entry name" value="PH domain-like"/>
    <property type="match status" value="1"/>
</dbReference>
<organism evidence="7 8">
    <name type="scientific">Adineta steineri</name>
    <dbReference type="NCBI Taxonomy" id="433720"/>
    <lineage>
        <taxon>Eukaryota</taxon>
        <taxon>Metazoa</taxon>
        <taxon>Spiralia</taxon>
        <taxon>Gnathifera</taxon>
        <taxon>Rotifera</taxon>
        <taxon>Eurotatoria</taxon>
        <taxon>Bdelloidea</taxon>
        <taxon>Adinetida</taxon>
        <taxon>Adinetidae</taxon>
        <taxon>Adineta</taxon>
    </lineage>
</organism>
<dbReference type="GO" id="GO:0015485">
    <property type="term" value="F:cholesterol binding"/>
    <property type="evidence" value="ECO:0007669"/>
    <property type="project" value="TreeGrafter"/>
</dbReference>
<dbReference type="InterPro" id="IPR011993">
    <property type="entry name" value="PH-like_dom_sf"/>
</dbReference>
<dbReference type="AlphaFoldDB" id="A0A815C3I9"/>
<dbReference type="GO" id="GO:0005829">
    <property type="term" value="C:cytosol"/>
    <property type="evidence" value="ECO:0007669"/>
    <property type="project" value="TreeGrafter"/>
</dbReference>
<dbReference type="InterPro" id="IPR001849">
    <property type="entry name" value="PH_domain"/>
</dbReference>
<feature type="compositionally biased region" description="Acidic residues" evidence="5">
    <location>
        <begin position="67"/>
        <end position="76"/>
    </location>
</feature>
<keyword evidence="4" id="KW-0446">Lipid-binding</keyword>
<comment type="caution">
    <text evidence="7">The sequence shown here is derived from an EMBL/GenBank/DDBJ whole genome shotgun (WGS) entry which is preliminary data.</text>
</comment>
<dbReference type="SUPFAM" id="SSF144000">
    <property type="entry name" value="Oxysterol-binding protein-like"/>
    <property type="match status" value="1"/>
</dbReference>
<dbReference type="GO" id="GO:0097038">
    <property type="term" value="C:perinuclear endoplasmic reticulum"/>
    <property type="evidence" value="ECO:0007669"/>
    <property type="project" value="TreeGrafter"/>
</dbReference>
<dbReference type="InterPro" id="IPR000648">
    <property type="entry name" value="Oxysterol-bd"/>
</dbReference>
<feature type="domain" description="PH" evidence="6">
    <location>
        <begin position="116"/>
        <end position="211"/>
    </location>
</feature>
<dbReference type="Gene3D" id="2.30.29.30">
    <property type="entry name" value="Pleckstrin-homology domain (PH domain)/Phosphotyrosine-binding domain (PTB)"/>
    <property type="match status" value="1"/>
</dbReference>
<dbReference type="PANTHER" id="PTHR10972:SF203">
    <property type="entry name" value="OXYSTEROL-BINDING PROTEIN HOMOLOG 3"/>
    <property type="match status" value="1"/>
</dbReference>
<sequence>MNDDKSKKSLKFKTLDEIKNDTLYDLNPFSKKRRLQLNTSVTTTTAAAISKINDENNIEDQVITDSDNGDDSDDEVTGGINEKSITTSGQKKQKQRKTYASELLPMGSGDDPSKSMISLSNYLMKKRKWPYRGWHKRFFVLQNGSLIYGKSEQEIKRGRYNGKCDIGLCIVTFIRELQRINIDETNSVYHIKIKDKKTFEQWLEQIAIHRNNRQKILEQQSPLIKKLDSFDDIKNENNTNIQSSNDNTTPSSDRLFYNDFADIQIQLSSLSDILEQIKINTTITTTTTSSVSSRSIDGGKTSGGHTPSASISSINSFTLLDAQRQDYFEMSKKGFIHNNLKFLMKLSFSVFDNLNNLYKRLSVLAIEQQQQQQQQQLTNTASIGTSNTLQSISSSSTTMSRHGSIFYDAPEALSCLILNEDKDEIEKMSDSDSSSCGDDESHADDISRQSAIPPQLKPPQIQWRRSSLPAYAPDTSNIGLWNIMRKAIGKDLSRVAMPVILNEPLGLLQKLCEEMEYSDLLDRASQIDDGHLRLVYVAAFIVSTYSSNYYRTGRKNFNPLLGETYECIREDKGWKFIAEQVSHHPPISVCSCISPNFIFSQKLQAKVKFWGKSMEIFPDSTNTLIFPKYNETITWNKCTMCIHNVLSPERWIDHYGDVLVESSFGNKARISFIQSDYRTRLNNAAGDIEDATGKVVHKIFGHWHENIFCGNDQTAKCIWRQSAVPENSKQYYGFTRFAIELNELNDDLRQQLPPTDTRFRPDQRLLEAGQIDQAEKEKARIEQAQRSRSATSLCPKWFKQDGDSFNLINNEDPSHNYWKKREENWSNVEFIQLW</sequence>
<feature type="region of interest" description="Disordered" evidence="5">
    <location>
        <begin position="289"/>
        <end position="308"/>
    </location>
</feature>
<dbReference type="Pfam" id="PF01237">
    <property type="entry name" value="Oxysterol_BP"/>
    <property type="match status" value="1"/>
</dbReference>
<dbReference type="SMART" id="SM00233">
    <property type="entry name" value="PH"/>
    <property type="match status" value="1"/>
</dbReference>
<gene>
    <name evidence="7" type="ORF">JYZ213_LOCUS31273</name>
</gene>
<accession>A0A815C3I9</accession>
<dbReference type="Gene3D" id="2.40.160.120">
    <property type="match status" value="1"/>
</dbReference>
<reference evidence="7" key="1">
    <citation type="submission" date="2021-02" db="EMBL/GenBank/DDBJ databases">
        <authorList>
            <person name="Nowell W R."/>
        </authorList>
    </citation>
    <scope>NUCLEOTIDE SEQUENCE</scope>
</reference>
<feature type="region of interest" description="Disordered" evidence="5">
    <location>
        <begin position="59"/>
        <end position="107"/>
    </location>
</feature>
<evidence type="ECO:0000256" key="3">
    <source>
        <dbReference type="ARBA" id="ARBA00023055"/>
    </source>
</evidence>
<name>A0A815C3I9_9BILA</name>
<comment type="similarity">
    <text evidence="1">Belongs to the OSBP family.</text>
</comment>
<evidence type="ECO:0000256" key="2">
    <source>
        <dbReference type="ARBA" id="ARBA00022448"/>
    </source>
</evidence>
<dbReference type="GO" id="GO:0005886">
    <property type="term" value="C:plasma membrane"/>
    <property type="evidence" value="ECO:0007669"/>
    <property type="project" value="TreeGrafter"/>
</dbReference>
<dbReference type="GO" id="GO:0120009">
    <property type="term" value="P:intermembrane lipid transfer"/>
    <property type="evidence" value="ECO:0007669"/>
    <property type="project" value="UniProtKB-ARBA"/>
</dbReference>
<protein>
    <recommendedName>
        <fullName evidence="6">PH domain-containing protein</fullName>
    </recommendedName>
</protein>
<dbReference type="InterPro" id="IPR037239">
    <property type="entry name" value="OSBP_sf"/>
</dbReference>
<keyword evidence="2" id="KW-0813">Transport</keyword>
<proteinExistence type="inferred from homology"/>
<feature type="region of interest" description="Disordered" evidence="5">
    <location>
        <begin position="427"/>
        <end position="459"/>
    </location>
</feature>
<evidence type="ECO:0000313" key="7">
    <source>
        <dbReference type="EMBL" id="CAF1281774.1"/>
    </source>
</evidence>
<dbReference type="EMBL" id="CAJNOG010000523">
    <property type="protein sequence ID" value="CAF1281774.1"/>
    <property type="molecule type" value="Genomic_DNA"/>
</dbReference>
<evidence type="ECO:0000256" key="4">
    <source>
        <dbReference type="ARBA" id="ARBA00023121"/>
    </source>
</evidence>